<gene>
    <name evidence="1" type="ORF">AVEN_50535_1</name>
</gene>
<accession>A0A4Y2AQB7</accession>
<sequence>MWTYLVLFIAREGKSRRNCLDRVRAQYAIKDIPMFFPRDFLGPILDPVQSTYKNATFCGDEFRMAWNGMHIRINWCRLRGAASFRSKSSVPAGKKLVVNRCAD</sequence>
<dbReference type="EMBL" id="BGPR01000027">
    <property type="protein sequence ID" value="GBL81950.1"/>
    <property type="molecule type" value="Genomic_DNA"/>
</dbReference>
<dbReference type="AlphaFoldDB" id="A0A4Y2AQB7"/>
<reference evidence="1 2" key="1">
    <citation type="journal article" date="2019" name="Sci. Rep.">
        <title>Orb-weaving spider Araneus ventricosus genome elucidates the spidroin gene catalogue.</title>
        <authorList>
            <person name="Kono N."/>
            <person name="Nakamura H."/>
            <person name="Ohtoshi R."/>
            <person name="Moran D.A.P."/>
            <person name="Shinohara A."/>
            <person name="Yoshida Y."/>
            <person name="Fujiwara M."/>
            <person name="Mori M."/>
            <person name="Tomita M."/>
            <person name="Arakawa K."/>
        </authorList>
    </citation>
    <scope>NUCLEOTIDE SEQUENCE [LARGE SCALE GENOMIC DNA]</scope>
</reference>
<protein>
    <submittedName>
        <fullName evidence="1">Uncharacterized protein</fullName>
    </submittedName>
</protein>
<dbReference type="Proteomes" id="UP000499080">
    <property type="component" value="Unassembled WGS sequence"/>
</dbReference>
<evidence type="ECO:0000313" key="2">
    <source>
        <dbReference type="Proteomes" id="UP000499080"/>
    </source>
</evidence>
<name>A0A4Y2AQB7_ARAVE</name>
<evidence type="ECO:0000313" key="1">
    <source>
        <dbReference type="EMBL" id="GBL81950.1"/>
    </source>
</evidence>
<keyword evidence="2" id="KW-1185">Reference proteome</keyword>
<proteinExistence type="predicted"/>
<organism evidence="1 2">
    <name type="scientific">Araneus ventricosus</name>
    <name type="common">Orbweaver spider</name>
    <name type="synonym">Epeira ventricosa</name>
    <dbReference type="NCBI Taxonomy" id="182803"/>
    <lineage>
        <taxon>Eukaryota</taxon>
        <taxon>Metazoa</taxon>
        <taxon>Ecdysozoa</taxon>
        <taxon>Arthropoda</taxon>
        <taxon>Chelicerata</taxon>
        <taxon>Arachnida</taxon>
        <taxon>Araneae</taxon>
        <taxon>Araneomorphae</taxon>
        <taxon>Entelegynae</taxon>
        <taxon>Araneoidea</taxon>
        <taxon>Araneidae</taxon>
        <taxon>Araneus</taxon>
    </lineage>
</organism>
<comment type="caution">
    <text evidence="1">The sequence shown here is derived from an EMBL/GenBank/DDBJ whole genome shotgun (WGS) entry which is preliminary data.</text>
</comment>